<dbReference type="PIRSF" id="PIRSF015952">
    <property type="entry name" value="U3snoRNP11"/>
    <property type="match status" value="1"/>
</dbReference>
<keyword evidence="4 5" id="KW-0539">Nucleus</keyword>
<dbReference type="Pfam" id="PF03998">
    <property type="entry name" value="Utp11"/>
    <property type="match status" value="1"/>
</dbReference>
<dbReference type="EMBL" id="HBUF01040318">
    <property type="protein sequence ID" value="CAG6617923.1"/>
    <property type="molecule type" value="Transcribed_RNA"/>
</dbReference>
<organism evidence="7">
    <name type="scientific">Cacopsylla melanoneura</name>
    <dbReference type="NCBI Taxonomy" id="428564"/>
    <lineage>
        <taxon>Eukaryota</taxon>
        <taxon>Metazoa</taxon>
        <taxon>Ecdysozoa</taxon>
        <taxon>Arthropoda</taxon>
        <taxon>Hexapoda</taxon>
        <taxon>Insecta</taxon>
        <taxon>Pterygota</taxon>
        <taxon>Neoptera</taxon>
        <taxon>Paraneoptera</taxon>
        <taxon>Hemiptera</taxon>
        <taxon>Sternorrhyncha</taxon>
        <taxon>Psylloidea</taxon>
        <taxon>Psyllidae</taxon>
        <taxon>Psyllinae</taxon>
        <taxon>Cacopsylla</taxon>
    </lineage>
</organism>
<comment type="subcellular location">
    <subcellularLocation>
        <location evidence="1 5">Nucleus</location>
        <location evidence="1 5">Nucleolus</location>
    </subcellularLocation>
</comment>
<dbReference type="EMBL" id="HBUF01040317">
    <property type="protein sequence ID" value="CAG6617921.1"/>
    <property type="molecule type" value="Transcribed_RNA"/>
</dbReference>
<proteinExistence type="inferred from homology"/>
<evidence type="ECO:0000256" key="5">
    <source>
        <dbReference type="PIRNR" id="PIRNR015952"/>
    </source>
</evidence>
<evidence type="ECO:0000256" key="4">
    <source>
        <dbReference type="ARBA" id="ARBA00023242"/>
    </source>
</evidence>
<protein>
    <recommendedName>
        <fullName evidence="5">U3 small nucleolar RNA-associated protein 11</fullName>
        <shortName evidence="5">U3 snoRNA-associated protein 11</shortName>
    </recommendedName>
</protein>
<evidence type="ECO:0000256" key="3">
    <source>
        <dbReference type="ARBA" id="ARBA00022552"/>
    </source>
</evidence>
<name>A0A8D8LZL6_9HEMI</name>
<sequence length="271" mass="32615">MSSWVKATKINQKTHRERHQPEERKKLGLLEKKQDYKVRADHFNKKKKTLKILKKKALEKNVDEFHTHMINSKLVDGEHFDTNKPENEDSEEQKLLMDTQDMKYIASRRIIEKRKIDKIKSQNHMIDAANQIENTHVFFVEDETEAKQFDLVKRLDTLPELLHRRTNRLKVEHIKEMNLPLPSKRMRLVKEKQVNKLSKRIEREKNLSVIERKLFVNKFLNEKPKMVKAGTPSSAPVYQWKFERKENWFNTSLEQNDRNYIDPIKKLDTYK</sequence>
<feature type="compositionally biased region" description="Polar residues" evidence="6">
    <location>
        <begin position="1"/>
        <end position="11"/>
    </location>
</feature>
<dbReference type="InterPro" id="IPR007144">
    <property type="entry name" value="SSU_processome_Utp11"/>
</dbReference>
<keyword evidence="3 5" id="KW-0698">rRNA processing</keyword>
<comment type="function">
    <text evidence="5">Involved in nucleolar processing of pre-18S ribosomal RNA.</text>
</comment>
<comment type="similarity">
    <text evidence="2 5">Belongs to the UTP11 family.</text>
</comment>
<dbReference type="PANTHER" id="PTHR12838">
    <property type="entry name" value="U3 SMALL NUCLEOLAR RNA-ASSOCIATED PROTEIN 11"/>
    <property type="match status" value="1"/>
</dbReference>
<accession>A0A8D8LZL6</accession>
<reference evidence="7" key="1">
    <citation type="submission" date="2021-05" db="EMBL/GenBank/DDBJ databases">
        <authorList>
            <person name="Alioto T."/>
            <person name="Alioto T."/>
            <person name="Gomez Garrido J."/>
        </authorList>
    </citation>
    <scope>NUCLEOTIDE SEQUENCE</scope>
</reference>
<dbReference type="AlphaFoldDB" id="A0A8D8LZL6"/>
<feature type="compositionally biased region" description="Basic and acidic residues" evidence="6">
    <location>
        <begin position="19"/>
        <end position="28"/>
    </location>
</feature>
<dbReference type="PANTHER" id="PTHR12838:SF0">
    <property type="entry name" value="U3 SMALL NUCLEOLAR RNA-ASSOCIATED PROTEIN 11-RELATED"/>
    <property type="match status" value="1"/>
</dbReference>
<evidence type="ECO:0000256" key="1">
    <source>
        <dbReference type="ARBA" id="ARBA00004604"/>
    </source>
</evidence>
<evidence type="ECO:0000256" key="2">
    <source>
        <dbReference type="ARBA" id="ARBA00008105"/>
    </source>
</evidence>
<evidence type="ECO:0000313" key="7">
    <source>
        <dbReference type="EMBL" id="CAG6617921.1"/>
    </source>
</evidence>
<dbReference type="GO" id="GO:0032040">
    <property type="term" value="C:small-subunit processome"/>
    <property type="evidence" value="ECO:0007669"/>
    <property type="project" value="UniProtKB-UniRule"/>
</dbReference>
<dbReference type="GO" id="GO:0006364">
    <property type="term" value="P:rRNA processing"/>
    <property type="evidence" value="ECO:0007669"/>
    <property type="project" value="UniProtKB-UniRule"/>
</dbReference>
<evidence type="ECO:0000256" key="6">
    <source>
        <dbReference type="SAM" id="MobiDB-lite"/>
    </source>
</evidence>
<feature type="region of interest" description="Disordered" evidence="6">
    <location>
        <begin position="1"/>
        <end position="28"/>
    </location>
</feature>
<comment type="subunit">
    <text evidence="5">Component of the ribosomal small subunit (SSU) processome.</text>
</comment>